<proteinExistence type="predicted"/>
<gene>
    <name evidence="2" type="ORF">SK571_02870</name>
</gene>
<protein>
    <submittedName>
        <fullName evidence="2">Uncharacterized protein</fullName>
    </submittedName>
</protein>
<evidence type="ECO:0000313" key="3">
    <source>
        <dbReference type="Proteomes" id="UP001271792"/>
    </source>
</evidence>
<comment type="caution">
    <text evidence="2">The sequence shown here is derived from an EMBL/GenBank/DDBJ whole genome shotgun (WGS) entry which is preliminary data.</text>
</comment>
<evidence type="ECO:0000313" key="2">
    <source>
        <dbReference type="EMBL" id="MDX8048316.1"/>
    </source>
</evidence>
<reference evidence="2 3" key="1">
    <citation type="submission" date="2023-11" db="EMBL/GenBank/DDBJ databases">
        <title>Lentzea sokolovensis, sp. nov., Lentzea kristufkii, sp. nov., and Lentzea miocenensis, sp. nov., rare actinobacteria from Sokolov Coal Basin, Miocene lacustrine sediment, Czech Republic.</title>
        <authorList>
            <person name="Lara A."/>
            <person name="Kotroba L."/>
            <person name="Nouioui I."/>
            <person name="Neumann-Schaal M."/>
            <person name="Mast Y."/>
            <person name="Chronakova A."/>
        </authorList>
    </citation>
    <scope>NUCLEOTIDE SEQUENCE [LARGE SCALE GENOMIC DNA]</scope>
    <source>
        <strain evidence="2 3">BCCO 10_0798</strain>
    </source>
</reference>
<accession>A0ABU4TK75</accession>
<feature type="transmembrane region" description="Helical" evidence="1">
    <location>
        <begin position="32"/>
        <end position="57"/>
    </location>
</feature>
<evidence type="ECO:0000256" key="1">
    <source>
        <dbReference type="SAM" id="Phobius"/>
    </source>
</evidence>
<keyword evidence="1" id="KW-1133">Transmembrane helix</keyword>
<sequence>MSKFEDNLWAELERDHGAELVKNAKSPRFRSGWWLVAAAAAAVAVLGTGALMAPAYFSGTPSTSAVLDNPDDDAVPLTARDLGRFEEATEKLRAHGIPAVVVPVTEGCTDIRVQVEQGSVSKIPFRDVKTGNGERAIAIVPDAIMPNAVLAIGMIGGGDGLMGGLAMGQYPVGQVPTCLQYTPPPPGLVPPTFPS</sequence>
<dbReference type="RefSeq" id="WP_319982427.1">
    <property type="nucleotide sequence ID" value="NZ_JAXAVV010000001.1"/>
</dbReference>
<dbReference type="Proteomes" id="UP001271792">
    <property type="component" value="Unassembled WGS sequence"/>
</dbReference>
<dbReference type="EMBL" id="JAXAVV010000001">
    <property type="protein sequence ID" value="MDX8048316.1"/>
    <property type="molecule type" value="Genomic_DNA"/>
</dbReference>
<reference evidence="2 3" key="2">
    <citation type="submission" date="2023-11" db="EMBL/GenBank/DDBJ databases">
        <authorList>
            <person name="Lara A.C."/>
            <person name="Chronakova A."/>
        </authorList>
    </citation>
    <scope>NUCLEOTIDE SEQUENCE [LARGE SCALE GENOMIC DNA]</scope>
    <source>
        <strain evidence="2 3">BCCO 10_0798</strain>
    </source>
</reference>
<keyword evidence="1" id="KW-0472">Membrane</keyword>
<keyword evidence="1" id="KW-0812">Transmembrane</keyword>
<keyword evidence="3" id="KW-1185">Reference proteome</keyword>
<organism evidence="2 3">
    <name type="scientific">Lentzea kristufekii</name>
    <dbReference type="NCBI Taxonomy" id="3095430"/>
    <lineage>
        <taxon>Bacteria</taxon>
        <taxon>Bacillati</taxon>
        <taxon>Actinomycetota</taxon>
        <taxon>Actinomycetes</taxon>
        <taxon>Pseudonocardiales</taxon>
        <taxon>Pseudonocardiaceae</taxon>
        <taxon>Lentzea</taxon>
    </lineage>
</organism>
<name>A0ABU4TK75_9PSEU</name>